<protein>
    <submittedName>
        <fullName evidence="1">Uncharacterized protein</fullName>
    </submittedName>
</protein>
<organism evidence="1 2">
    <name type="scientific">Hungatella hathewayi</name>
    <dbReference type="NCBI Taxonomy" id="154046"/>
    <lineage>
        <taxon>Bacteria</taxon>
        <taxon>Bacillati</taxon>
        <taxon>Bacillota</taxon>
        <taxon>Clostridia</taxon>
        <taxon>Lachnospirales</taxon>
        <taxon>Lachnospiraceae</taxon>
        <taxon>Hungatella</taxon>
    </lineage>
</organism>
<dbReference type="GO" id="GO:0006355">
    <property type="term" value="P:regulation of DNA-templated transcription"/>
    <property type="evidence" value="ECO:0007669"/>
    <property type="project" value="InterPro"/>
</dbReference>
<dbReference type="GO" id="GO:0003677">
    <property type="term" value="F:DNA binding"/>
    <property type="evidence" value="ECO:0007669"/>
    <property type="project" value="InterPro"/>
</dbReference>
<dbReference type="RefSeq" id="WP_117633647.1">
    <property type="nucleotide sequence ID" value="NZ_QSON01000005.1"/>
</dbReference>
<dbReference type="Proteomes" id="UP000263014">
    <property type="component" value="Unassembled WGS sequence"/>
</dbReference>
<sequence length="95" mass="10743">MDGIDKKIAPEGGAAITAKEENGLQKFDIYKQIGPISRPNNGWTKELNYISWDDREPVYDIRTWNEDHTAYGKGVTVTAGEMVVLKELLQSRNVF</sequence>
<evidence type="ECO:0000313" key="1">
    <source>
        <dbReference type="EMBL" id="RGJ04869.1"/>
    </source>
</evidence>
<gene>
    <name evidence="1" type="ORF">DXD79_13240</name>
</gene>
<reference evidence="1 2" key="1">
    <citation type="submission" date="2018-08" db="EMBL/GenBank/DDBJ databases">
        <title>A genome reference for cultivated species of the human gut microbiota.</title>
        <authorList>
            <person name="Zou Y."/>
            <person name="Xue W."/>
            <person name="Luo G."/>
        </authorList>
    </citation>
    <scope>NUCLEOTIDE SEQUENCE [LARGE SCALE GENOMIC DNA]</scope>
    <source>
        <strain evidence="1 2">TM09-12</strain>
    </source>
</reference>
<evidence type="ECO:0000313" key="2">
    <source>
        <dbReference type="Proteomes" id="UP000263014"/>
    </source>
</evidence>
<accession>A0A374P808</accession>
<name>A0A374P808_9FIRM</name>
<dbReference type="Gene3D" id="2.30.31.70">
    <property type="match status" value="1"/>
</dbReference>
<dbReference type="AlphaFoldDB" id="A0A374P808"/>
<dbReference type="EMBL" id="QSON01000005">
    <property type="protein sequence ID" value="RGJ04869.1"/>
    <property type="molecule type" value="Genomic_DNA"/>
</dbReference>
<comment type="caution">
    <text evidence="1">The sequence shown here is derived from an EMBL/GenBank/DDBJ whole genome shotgun (WGS) entry which is preliminary data.</text>
</comment>
<proteinExistence type="predicted"/>